<evidence type="ECO:0000256" key="4">
    <source>
        <dbReference type="ARBA" id="ARBA00022729"/>
    </source>
</evidence>
<dbReference type="RefSeq" id="WP_132316053.1">
    <property type="nucleotide sequence ID" value="NZ_FWZT01000003.1"/>
</dbReference>
<evidence type="ECO:0000256" key="5">
    <source>
        <dbReference type="ARBA" id="ARBA00023180"/>
    </source>
</evidence>
<name>A0A1Y6BAF8_9BACT</name>
<dbReference type="AlphaFoldDB" id="A0A1Y6BAF8"/>
<dbReference type="EMBL" id="FWZT01000003">
    <property type="protein sequence ID" value="SMF01459.1"/>
    <property type="molecule type" value="Genomic_DNA"/>
</dbReference>
<dbReference type="InterPro" id="IPR055575">
    <property type="entry name" value="DUF7151"/>
</dbReference>
<proteinExistence type="predicted"/>
<dbReference type="GO" id="GO:0030313">
    <property type="term" value="C:cell envelope"/>
    <property type="evidence" value="ECO:0007669"/>
    <property type="project" value="UniProtKB-SubCell"/>
</dbReference>
<accession>A0A1Y6BAF8</accession>
<sequence>MNRNGRVGVIAMILLLASCQGDDSGGGPVGLSQDLVLGEPLMSAAIVPPGDICPQGGTVIKMGVDKNQNRRLDETDEINEVTETFPVCNGVDGGNQGDLQIIPEAAGANCPEGGVGVFKGNELLQYICNGEDAERTLMEVRPLASGPDSECTYGGEKLVWGQDLEPFDGVLQDEELVDSLLDCQAPPQLCQANLIVRSAADVEELGQCLGRFEGDIVVDGAITSLDGLSKIHTITGSLELQESELEDFSSLMSLKEIKGDLVISKDNLQLTSFAGLQSLERIGGRFRIEVLNGPSSFLQLASLQDIGQLELADDASITGFLGLENLTRLKITRISPKIESLGGLEELLRLEVDEFKLGGDGNTKINDLTPLSKLSYLGDLQIEAGTAIDNNDMIALSNVEEVGDIAIFSASGISDLSTISPKKLLGGFKLQGQGAMEGLRGFFRNITNIPGHVTITDQQNLQDLSFLGQVTSIGGSLTIQNNPSVTSFKGLENLKSVGLTQVGNDELGMNIIGGPTVLCGLTGLENFRGLLFGADGSTNDWASALTLPQSPCE</sequence>
<keyword evidence="2" id="KW-0134">Cell wall</keyword>
<dbReference type="Pfam" id="PF01030">
    <property type="entry name" value="Recep_L_domain"/>
    <property type="match status" value="1"/>
</dbReference>
<evidence type="ECO:0000256" key="2">
    <source>
        <dbReference type="ARBA" id="ARBA00022512"/>
    </source>
</evidence>
<dbReference type="InterPro" id="IPR000494">
    <property type="entry name" value="Rcpt_L-dom"/>
</dbReference>
<keyword evidence="5" id="KW-0325">Glycoprotein</keyword>
<dbReference type="Gene3D" id="3.80.20.20">
    <property type="entry name" value="Receptor L-domain"/>
    <property type="match status" value="2"/>
</dbReference>
<feature type="domain" description="Receptor L-domain" evidence="6">
    <location>
        <begin position="447"/>
        <end position="512"/>
    </location>
</feature>
<dbReference type="Proteomes" id="UP000192907">
    <property type="component" value="Unassembled WGS sequence"/>
</dbReference>
<keyword evidence="9" id="KW-1185">Reference proteome</keyword>
<evidence type="ECO:0000256" key="3">
    <source>
        <dbReference type="ARBA" id="ARBA00022525"/>
    </source>
</evidence>
<dbReference type="OrthoDB" id="8832761at2"/>
<evidence type="ECO:0000259" key="7">
    <source>
        <dbReference type="Pfam" id="PF23657"/>
    </source>
</evidence>
<keyword evidence="8" id="KW-0675">Receptor</keyword>
<keyword evidence="3" id="KW-0964">Secreted</keyword>
<evidence type="ECO:0000313" key="8">
    <source>
        <dbReference type="EMBL" id="SMF01459.1"/>
    </source>
</evidence>
<reference evidence="9" key="1">
    <citation type="submission" date="2017-04" db="EMBL/GenBank/DDBJ databases">
        <authorList>
            <person name="Varghese N."/>
            <person name="Submissions S."/>
        </authorList>
    </citation>
    <scope>NUCLEOTIDE SEQUENCE [LARGE SCALE GENOMIC DNA]</scope>
    <source>
        <strain evidence="9">RKEM611</strain>
    </source>
</reference>
<dbReference type="PANTHER" id="PTHR31018">
    <property type="entry name" value="SPORULATION-SPECIFIC PROTEIN-RELATED"/>
    <property type="match status" value="1"/>
</dbReference>
<comment type="subcellular location">
    <subcellularLocation>
        <location evidence="1">Secreted</location>
        <location evidence="1">Cell wall</location>
    </subcellularLocation>
</comment>
<evidence type="ECO:0000259" key="6">
    <source>
        <dbReference type="Pfam" id="PF01030"/>
    </source>
</evidence>
<dbReference type="Pfam" id="PF23657">
    <property type="entry name" value="DUF7151"/>
    <property type="match status" value="1"/>
</dbReference>
<dbReference type="InterPro" id="IPR051648">
    <property type="entry name" value="CWI-Assembly_Regulator"/>
</dbReference>
<keyword evidence="4" id="KW-0732">Signal</keyword>
<gene>
    <name evidence="8" type="ORF">SAMN06296036_103182</name>
</gene>
<dbReference type="PANTHER" id="PTHR31018:SF3">
    <property type="entry name" value="RECEPTOR PROTEIN-TYROSINE KINASE"/>
    <property type="match status" value="1"/>
</dbReference>
<dbReference type="STRING" id="1513793.SAMN06296036_103182"/>
<organism evidence="8 9">
    <name type="scientific">Pseudobacteriovorax antillogorgiicola</name>
    <dbReference type="NCBI Taxonomy" id="1513793"/>
    <lineage>
        <taxon>Bacteria</taxon>
        <taxon>Pseudomonadati</taxon>
        <taxon>Bdellovibrionota</taxon>
        <taxon>Oligoflexia</taxon>
        <taxon>Oligoflexales</taxon>
        <taxon>Pseudobacteriovoracaceae</taxon>
        <taxon>Pseudobacteriovorax</taxon>
    </lineage>
</organism>
<protein>
    <submittedName>
        <fullName evidence="8">Receptor L domain-containing protein</fullName>
    </submittedName>
</protein>
<dbReference type="PROSITE" id="PS51257">
    <property type="entry name" value="PROKAR_LIPOPROTEIN"/>
    <property type="match status" value="1"/>
</dbReference>
<dbReference type="InterPro" id="IPR036941">
    <property type="entry name" value="Rcpt_L-dom_sf"/>
</dbReference>
<dbReference type="SUPFAM" id="SSF52058">
    <property type="entry name" value="L domain-like"/>
    <property type="match status" value="2"/>
</dbReference>
<evidence type="ECO:0000256" key="1">
    <source>
        <dbReference type="ARBA" id="ARBA00004191"/>
    </source>
</evidence>
<feature type="domain" description="DUF7151" evidence="7">
    <location>
        <begin position="41"/>
        <end position="81"/>
    </location>
</feature>
<evidence type="ECO:0000313" key="9">
    <source>
        <dbReference type="Proteomes" id="UP000192907"/>
    </source>
</evidence>